<dbReference type="EMBL" id="CP080776">
    <property type="protein sequence ID" value="UWP95668.1"/>
    <property type="molecule type" value="Genomic_DNA"/>
</dbReference>
<keyword evidence="5 7" id="KW-0687">Ribonucleoprotein</keyword>
<dbReference type="RefSeq" id="WP_055187941.1">
    <property type="nucleotide sequence ID" value="NZ_CP080772.1"/>
</dbReference>
<name>A0A0P7J6Z2_9RHOB</name>
<dbReference type="Proteomes" id="UP000050471">
    <property type="component" value="Unassembled WGS sequence"/>
</dbReference>
<dbReference type="Proteomes" id="UP001057991">
    <property type="component" value="Chromosome"/>
</dbReference>
<evidence type="ECO:0000313" key="10">
    <source>
        <dbReference type="Proteomes" id="UP000050471"/>
    </source>
</evidence>
<keyword evidence="2 7" id="KW-0699">rRNA-binding</keyword>
<dbReference type="PANTHER" id="PTHR12899:SF3">
    <property type="entry name" value="LARGE RIBOSOMAL SUBUNIT PROTEIN UL18M"/>
    <property type="match status" value="1"/>
</dbReference>
<dbReference type="AlphaFoldDB" id="A0A0P7J6Z2"/>
<dbReference type="GO" id="GO:0022625">
    <property type="term" value="C:cytosolic large ribosomal subunit"/>
    <property type="evidence" value="ECO:0007669"/>
    <property type="project" value="TreeGrafter"/>
</dbReference>
<evidence type="ECO:0000256" key="4">
    <source>
        <dbReference type="ARBA" id="ARBA00022980"/>
    </source>
</evidence>
<protein>
    <recommendedName>
        <fullName evidence="6 7">Large ribosomal subunit protein uL18</fullName>
    </recommendedName>
</protein>
<dbReference type="GeneID" id="75101912"/>
<keyword evidence="10" id="KW-1185">Reference proteome</keyword>
<dbReference type="InterPro" id="IPR057268">
    <property type="entry name" value="Ribosomal_L18"/>
</dbReference>
<dbReference type="CDD" id="cd00432">
    <property type="entry name" value="Ribosomal_L18_L5e"/>
    <property type="match status" value="1"/>
</dbReference>
<dbReference type="EMBL" id="LKBA01000004">
    <property type="protein sequence ID" value="KPN64061.1"/>
    <property type="molecule type" value="Genomic_DNA"/>
</dbReference>
<evidence type="ECO:0000313" key="8">
    <source>
        <dbReference type="EMBL" id="KPN64061.1"/>
    </source>
</evidence>
<dbReference type="HAMAP" id="MF_01337_B">
    <property type="entry name" value="Ribosomal_uL18_B"/>
    <property type="match status" value="1"/>
</dbReference>
<dbReference type="InterPro" id="IPR005484">
    <property type="entry name" value="Ribosomal_uL18_bac/plant/anim"/>
</dbReference>
<comment type="similarity">
    <text evidence="1 7">Belongs to the universal ribosomal protein uL18 family.</text>
</comment>
<dbReference type="Gene3D" id="3.30.420.100">
    <property type="match status" value="1"/>
</dbReference>
<comment type="function">
    <text evidence="7">This is one of the proteins that bind and probably mediate the attachment of the 5S RNA into the large ribosomal subunit, where it forms part of the central protuberance.</text>
</comment>
<dbReference type="InterPro" id="IPR004389">
    <property type="entry name" value="Ribosomal_uL18_bac-type"/>
</dbReference>
<proteinExistence type="inferred from homology"/>
<dbReference type="GO" id="GO:0003735">
    <property type="term" value="F:structural constituent of ribosome"/>
    <property type="evidence" value="ECO:0007669"/>
    <property type="project" value="InterPro"/>
</dbReference>
<sequence length="119" mass="13037">MANSKRTLFLKRRLRVRNKLRKHNVGKLRLSVHRSNKNISVQIIDDAQGKTLAAASSMEKDLGVFGKNNVEAAAKVGAAIAERAKKAGVEECYFDRGGFLFHGKVKALADAAREGGLKF</sequence>
<dbReference type="GO" id="GO:0006412">
    <property type="term" value="P:translation"/>
    <property type="evidence" value="ECO:0007669"/>
    <property type="project" value="UniProtKB-UniRule"/>
</dbReference>
<evidence type="ECO:0000256" key="3">
    <source>
        <dbReference type="ARBA" id="ARBA00022884"/>
    </source>
</evidence>
<gene>
    <name evidence="7 9" type="primary">rplR</name>
    <name evidence="8" type="ORF">AKJ29_15475</name>
    <name evidence="9" type="ORF">K3X48_01260</name>
</gene>
<dbReference type="PANTHER" id="PTHR12899">
    <property type="entry name" value="39S RIBOSOMAL PROTEIN L18, MITOCHONDRIAL"/>
    <property type="match status" value="1"/>
</dbReference>
<dbReference type="Pfam" id="PF00861">
    <property type="entry name" value="Ribosomal_L18p"/>
    <property type="match status" value="1"/>
</dbReference>
<evidence type="ECO:0000256" key="2">
    <source>
        <dbReference type="ARBA" id="ARBA00022730"/>
    </source>
</evidence>
<dbReference type="FunFam" id="3.30.420.100:FF:000001">
    <property type="entry name" value="50S ribosomal protein L18"/>
    <property type="match status" value="1"/>
</dbReference>
<dbReference type="OrthoDB" id="9810939at2"/>
<comment type="subunit">
    <text evidence="7">Part of the 50S ribosomal subunit; part of the 5S rRNA/L5/L18/L25 subcomplex. Contacts the 5S and 23S rRNAs.</text>
</comment>
<organism evidence="8 10">
    <name type="scientific">Aliiroseovarius crassostreae</name>
    <dbReference type="NCBI Taxonomy" id="154981"/>
    <lineage>
        <taxon>Bacteria</taxon>
        <taxon>Pseudomonadati</taxon>
        <taxon>Pseudomonadota</taxon>
        <taxon>Alphaproteobacteria</taxon>
        <taxon>Rhodobacterales</taxon>
        <taxon>Paracoccaceae</taxon>
        <taxon>Aliiroseovarius</taxon>
    </lineage>
</organism>
<keyword evidence="3 7" id="KW-0694">RNA-binding</keyword>
<dbReference type="NCBIfam" id="TIGR00060">
    <property type="entry name" value="L18_bact"/>
    <property type="match status" value="1"/>
</dbReference>
<evidence type="ECO:0000313" key="9">
    <source>
        <dbReference type="EMBL" id="UWP95668.1"/>
    </source>
</evidence>
<evidence type="ECO:0000256" key="5">
    <source>
        <dbReference type="ARBA" id="ARBA00023274"/>
    </source>
</evidence>
<evidence type="ECO:0000256" key="6">
    <source>
        <dbReference type="ARBA" id="ARBA00035197"/>
    </source>
</evidence>
<evidence type="ECO:0000256" key="7">
    <source>
        <dbReference type="HAMAP-Rule" id="MF_01337"/>
    </source>
</evidence>
<reference evidence="9" key="2">
    <citation type="submission" date="2021-08" db="EMBL/GenBank/DDBJ databases">
        <authorList>
            <person name="Nwanade C."/>
            <person name="Wang M."/>
            <person name="Masoudi A."/>
            <person name="Yu Z."/>
            <person name="Liu J."/>
        </authorList>
    </citation>
    <scope>NUCLEOTIDE SEQUENCE</scope>
    <source>
        <strain evidence="9">S056</strain>
    </source>
</reference>
<reference evidence="8 10" key="1">
    <citation type="submission" date="2015-09" db="EMBL/GenBank/DDBJ databases">
        <title>Draft genome sequence of Aliiroseovarius crassostreae CV919-312TSm, the causative agent of Roseovarius Oyster Disease (formerly Juvenile Oyster Disease).</title>
        <authorList>
            <person name="Kessner L."/>
            <person name="Spinard E."/>
            <person name="Nelson D."/>
        </authorList>
    </citation>
    <scope>NUCLEOTIDE SEQUENCE [LARGE SCALE GENOMIC DNA]</scope>
    <source>
        <strain evidence="8 10">CV919-312</strain>
    </source>
</reference>
<accession>A0A0P7J6Z2</accession>
<evidence type="ECO:0000256" key="1">
    <source>
        <dbReference type="ARBA" id="ARBA00007116"/>
    </source>
</evidence>
<dbReference type="STRING" id="154981.AKJ29_15475"/>
<keyword evidence="4 7" id="KW-0689">Ribosomal protein</keyword>
<dbReference type="SUPFAM" id="SSF53137">
    <property type="entry name" value="Translational machinery components"/>
    <property type="match status" value="1"/>
</dbReference>
<dbReference type="GO" id="GO:0008097">
    <property type="term" value="F:5S rRNA binding"/>
    <property type="evidence" value="ECO:0007669"/>
    <property type="project" value="TreeGrafter"/>
</dbReference>